<dbReference type="EMBL" id="CXST01000002">
    <property type="protein sequence ID" value="CTQ45272.1"/>
    <property type="molecule type" value="Genomic_DNA"/>
</dbReference>
<dbReference type="SUPFAM" id="SSF51735">
    <property type="entry name" value="NAD(P)-binding Rossmann-fold domains"/>
    <property type="match status" value="1"/>
</dbReference>
<dbReference type="RefSeq" id="WP_055658255.1">
    <property type="nucleotide sequence ID" value="NZ_CXST01000002.1"/>
</dbReference>
<gene>
    <name evidence="3" type="ORF">LAL4801_03720</name>
</gene>
<evidence type="ECO:0000256" key="1">
    <source>
        <dbReference type="ARBA" id="ARBA00023002"/>
    </source>
</evidence>
<protein>
    <submittedName>
        <fullName evidence="3">NADPH-dependent F420 reductase</fullName>
    </submittedName>
</protein>
<accession>A0A0M6Y5A6</accession>
<organism evidence="3 4">
    <name type="scientific">Roseibium aggregatum</name>
    <dbReference type="NCBI Taxonomy" id="187304"/>
    <lineage>
        <taxon>Bacteria</taxon>
        <taxon>Pseudomonadati</taxon>
        <taxon>Pseudomonadota</taxon>
        <taxon>Alphaproteobacteria</taxon>
        <taxon>Hyphomicrobiales</taxon>
        <taxon>Stappiaceae</taxon>
        <taxon>Roseibium</taxon>
    </lineage>
</organism>
<dbReference type="InterPro" id="IPR036291">
    <property type="entry name" value="NAD(P)-bd_dom_sf"/>
</dbReference>
<proteinExistence type="predicted"/>
<dbReference type="PANTHER" id="PTHR14239">
    <property type="entry name" value="DUDULIN-RELATED"/>
    <property type="match status" value="1"/>
</dbReference>
<name>A0A0M6Y5A6_9HYPH</name>
<dbReference type="GO" id="GO:0016491">
    <property type="term" value="F:oxidoreductase activity"/>
    <property type="evidence" value="ECO:0007669"/>
    <property type="project" value="UniProtKB-KW"/>
</dbReference>
<dbReference type="STRING" id="187304.B0E33_04745"/>
<dbReference type="Pfam" id="PF03807">
    <property type="entry name" value="F420_oxidored"/>
    <property type="match status" value="1"/>
</dbReference>
<dbReference type="InterPro" id="IPR028939">
    <property type="entry name" value="P5C_Rdtase_cat_N"/>
</dbReference>
<evidence type="ECO:0000259" key="2">
    <source>
        <dbReference type="Pfam" id="PF03807"/>
    </source>
</evidence>
<dbReference type="InterPro" id="IPR051267">
    <property type="entry name" value="STEAP_metalloreductase"/>
</dbReference>
<dbReference type="OrthoDB" id="5524287at2"/>
<sequence>MEIGILGAASLGQTLASRLAAAGHNIVLANSRGPESLRDVITRLGKGITAGHAAEAMNKPVVVLAMPWTKLSNVLAPDIDWHHRVLIDATNIFTSYAPSFEIDDLGEESGSEIVARLTPGARVVKAFNTLPVATMIAPLQEERLRRVLFVAGDDEDAVAIAQQLVSDIHLHPVYIGSLVTGGRLMELGGALSGLELFIDGGR</sequence>
<dbReference type="Gene3D" id="3.40.50.720">
    <property type="entry name" value="NAD(P)-binding Rossmann-like Domain"/>
    <property type="match status" value="1"/>
</dbReference>
<reference evidence="4" key="1">
    <citation type="submission" date="2015-07" db="EMBL/GenBank/DDBJ databases">
        <authorList>
            <person name="Rodrigo-Torres Lidia"/>
            <person name="Arahal R.David."/>
        </authorList>
    </citation>
    <scope>NUCLEOTIDE SEQUENCE [LARGE SCALE GENOMIC DNA]</scope>
    <source>
        <strain evidence="4">CECT 4801</strain>
    </source>
</reference>
<feature type="domain" description="Pyrroline-5-carboxylate reductase catalytic N-terminal" evidence="2">
    <location>
        <begin position="3"/>
        <end position="91"/>
    </location>
</feature>
<keyword evidence="1" id="KW-0560">Oxidoreductase</keyword>
<evidence type="ECO:0000313" key="3">
    <source>
        <dbReference type="EMBL" id="CTQ45272.1"/>
    </source>
</evidence>
<dbReference type="AlphaFoldDB" id="A0A0M6Y5A6"/>
<dbReference type="Proteomes" id="UP000048926">
    <property type="component" value="Unassembled WGS sequence"/>
</dbReference>
<keyword evidence="4" id="KW-1185">Reference proteome</keyword>
<evidence type="ECO:0000313" key="4">
    <source>
        <dbReference type="Proteomes" id="UP000048926"/>
    </source>
</evidence>